<keyword evidence="3" id="KW-0732">Signal</keyword>
<proteinExistence type="predicted"/>
<evidence type="ECO:0000313" key="4">
    <source>
        <dbReference type="EMBL" id="KAK6181436.1"/>
    </source>
</evidence>
<keyword evidence="1" id="KW-0677">Repeat</keyword>
<dbReference type="SMART" id="SM00209">
    <property type="entry name" value="TSP1"/>
    <property type="match status" value="2"/>
</dbReference>
<feature type="chain" id="PRO_5042982949" evidence="3">
    <location>
        <begin position="25"/>
        <end position="251"/>
    </location>
</feature>
<protein>
    <submittedName>
        <fullName evidence="4">Uncharacterized protein</fullName>
    </submittedName>
</protein>
<dbReference type="PANTHER" id="PTHR22906:SF21">
    <property type="entry name" value="SEMA DOMAIN-CONTAINING PROTEIN"/>
    <property type="match status" value="1"/>
</dbReference>
<dbReference type="InterPro" id="IPR036383">
    <property type="entry name" value="TSP1_rpt_sf"/>
</dbReference>
<keyword evidence="5" id="KW-1185">Reference proteome</keyword>
<dbReference type="PROSITE" id="PS50092">
    <property type="entry name" value="TSP1"/>
    <property type="match status" value="2"/>
</dbReference>
<keyword evidence="2" id="KW-1015">Disulfide bond</keyword>
<organism evidence="4 5">
    <name type="scientific">Patella caerulea</name>
    <name type="common">Rayed Mediterranean limpet</name>
    <dbReference type="NCBI Taxonomy" id="87958"/>
    <lineage>
        <taxon>Eukaryota</taxon>
        <taxon>Metazoa</taxon>
        <taxon>Spiralia</taxon>
        <taxon>Lophotrochozoa</taxon>
        <taxon>Mollusca</taxon>
        <taxon>Gastropoda</taxon>
        <taxon>Patellogastropoda</taxon>
        <taxon>Patelloidea</taxon>
        <taxon>Patellidae</taxon>
        <taxon>Patella</taxon>
    </lineage>
</organism>
<dbReference type="InterPro" id="IPR000884">
    <property type="entry name" value="TSP1_rpt"/>
</dbReference>
<dbReference type="InterPro" id="IPR052065">
    <property type="entry name" value="Compl_asym_regulator"/>
</dbReference>
<feature type="signal peptide" evidence="3">
    <location>
        <begin position="1"/>
        <end position="24"/>
    </location>
</feature>
<dbReference type="Pfam" id="PF00090">
    <property type="entry name" value="TSP_1"/>
    <property type="match status" value="2"/>
</dbReference>
<reference evidence="4 5" key="1">
    <citation type="submission" date="2024-01" db="EMBL/GenBank/DDBJ databases">
        <title>The genome of the rayed Mediterranean limpet Patella caerulea (Linnaeus, 1758).</title>
        <authorList>
            <person name="Anh-Thu Weber A."/>
            <person name="Halstead-Nussloch G."/>
        </authorList>
    </citation>
    <scope>NUCLEOTIDE SEQUENCE [LARGE SCALE GENOMIC DNA]</scope>
    <source>
        <strain evidence="4">AATW-2023a</strain>
        <tissue evidence="4">Whole specimen</tissue>
    </source>
</reference>
<comment type="caution">
    <text evidence="4">The sequence shown here is derived from an EMBL/GenBank/DDBJ whole genome shotgun (WGS) entry which is preliminary data.</text>
</comment>
<dbReference type="EMBL" id="JAZGQO010000007">
    <property type="protein sequence ID" value="KAK6181436.1"/>
    <property type="molecule type" value="Genomic_DNA"/>
</dbReference>
<evidence type="ECO:0000256" key="1">
    <source>
        <dbReference type="ARBA" id="ARBA00022737"/>
    </source>
</evidence>
<sequence length="251" mass="27831">MTDVTRPPFVLVVCILALTAMADAQDFTQFNTTECSGGWAHWSTFGSTQGCSPTCTGEGTRTRTRNCPDTVENNDEDCFYTEVEEETIACAAPGACQQAVNGGLGPWTQWRTSGECTAYCGSGLQPMQRTRECNNPTPTAGGADCVGDTIEMTDQPCTATNFQCNFMCARFQNTVITSPRRNGQYLQCAYGNVNWVDCQPTSVYQQQLNTLNAQFSWFNFNYNVWQQRNNLQLRLRVCSDTGSFIGGMRFK</sequence>
<name>A0AAN8PY49_PATCE</name>
<dbReference type="Proteomes" id="UP001347796">
    <property type="component" value="Unassembled WGS sequence"/>
</dbReference>
<accession>A0AAN8PY49</accession>
<evidence type="ECO:0000313" key="5">
    <source>
        <dbReference type="Proteomes" id="UP001347796"/>
    </source>
</evidence>
<dbReference type="Gene3D" id="2.20.100.10">
    <property type="entry name" value="Thrombospondin type-1 (TSP1) repeat"/>
    <property type="match status" value="2"/>
</dbReference>
<evidence type="ECO:0000256" key="3">
    <source>
        <dbReference type="SAM" id="SignalP"/>
    </source>
</evidence>
<dbReference type="AlphaFoldDB" id="A0AAN8PY49"/>
<evidence type="ECO:0000256" key="2">
    <source>
        <dbReference type="ARBA" id="ARBA00023157"/>
    </source>
</evidence>
<dbReference type="SUPFAM" id="SSF82895">
    <property type="entry name" value="TSP-1 type 1 repeat"/>
    <property type="match status" value="1"/>
</dbReference>
<dbReference type="PANTHER" id="PTHR22906">
    <property type="entry name" value="PROPERDIN"/>
    <property type="match status" value="1"/>
</dbReference>
<gene>
    <name evidence="4" type="ORF">SNE40_009284</name>
</gene>